<dbReference type="AlphaFoldDB" id="A0A1U9NK48"/>
<dbReference type="Proteomes" id="UP000189674">
    <property type="component" value="Chromosome"/>
</dbReference>
<keyword evidence="1" id="KW-0175">Coiled coil</keyword>
<dbReference type="STRING" id="1936003.STSP2_01112"/>
<accession>A0A1U9NK48</accession>
<reference evidence="3" key="1">
    <citation type="submission" date="2017-02" db="EMBL/GenBank/DDBJ databases">
        <title>Comparative genomics and description of representatives of a novel lineage of planctomycetes thriving in anoxic sediments.</title>
        <authorList>
            <person name="Spring S."/>
            <person name="Bunk B."/>
            <person name="Sproer C."/>
        </authorList>
    </citation>
    <scope>NUCLEOTIDE SEQUENCE [LARGE SCALE GENOMIC DNA]</scope>
    <source>
        <strain evidence="3">ST-NAGAB-D1</strain>
    </source>
</reference>
<organism evidence="2 3">
    <name type="scientific">Anaerohalosphaera lusitana</name>
    <dbReference type="NCBI Taxonomy" id="1936003"/>
    <lineage>
        <taxon>Bacteria</taxon>
        <taxon>Pseudomonadati</taxon>
        <taxon>Planctomycetota</taxon>
        <taxon>Phycisphaerae</taxon>
        <taxon>Sedimentisphaerales</taxon>
        <taxon>Anaerohalosphaeraceae</taxon>
        <taxon>Anaerohalosphaera</taxon>
    </lineage>
</organism>
<dbReference type="RefSeq" id="WP_146660568.1">
    <property type="nucleotide sequence ID" value="NZ_CP019791.1"/>
</dbReference>
<keyword evidence="3" id="KW-1185">Reference proteome</keyword>
<protein>
    <submittedName>
        <fullName evidence="2">Uncharacterized protein</fullName>
    </submittedName>
</protein>
<sequence length="80" mass="9251">MKNKEAILRGLDAVIAKLKAESKGSQQQQKDIAAYQLIRDQYEAENLEAARHTYNFVMDTYLREMLPEECGETLGFKRIK</sequence>
<proteinExistence type="predicted"/>
<feature type="coiled-coil region" evidence="1">
    <location>
        <begin position="1"/>
        <end position="45"/>
    </location>
</feature>
<gene>
    <name evidence="2" type="ORF">STSP2_01112</name>
</gene>
<dbReference type="EMBL" id="CP019791">
    <property type="protein sequence ID" value="AQT67960.1"/>
    <property type="molecule type" value="Genomic_DNA"/>
</dbReference>
<name>A0A1U9NK48_9BACT</name>
<evidence type="ECO:0000313" key="3">
    <source>
        <dbReference type="Proteomes" id="UP000189674"/>
    </source>
</evidence>
<evidence type="ECO:0000256" key="1">
    <source>
        <dbReference type="SAM" id="Coils"/>
    </source>
</evidence>
<evidence type="ECO:0000313" key="2">
    <source>
        <dbReference type="EMBL" id="AQT67960.1"/>
    </source>
</evidence>
<dbReference type="KEGG" id="alus:STSP2_01112"/>